<reference evidence="1 2" key="1">
    <citation type="journal article" date="2011" name="J. Bacteriol.">
        <title>Genome Sequence of an Ammonia-Oxidizing Soil Archaeon, "Candidatus Nitrosoarchaeum koreensis" MY1.</title>
        <authorList>
            <person name="Kim B.K."/>
            <person name="Jung M.Y."/>
            <person name="Yu D.S."/>
            <person name="Park S.J."/>
            <person name="Oh T.K."/>
            <person name="Rhee S.K."/>
            <person name="Kim J.F."/>
        </authorList>
    </citation>
    <scope>NUCLEOTIDE SEQUENCE [LARGE SCALE GENOMIC DNA]</scope>
    <source>
        <strain evidence="1 2">MY1</strain>
    </source>
</reference>
<comment type="caution">
    <text evidence="1">The sequence shown here is derived from an EMBL/GenBank/DDBJ whole genome shotgun (WGS) entry which is preliminary data.</text>
</comment>
<proteinExistence type="predicted"/>
<dbReference type="AlphaFoldDB" id="F9CXW1"/>
<dbReference type="Proteomes" id="UP000004440">
    <property type="component" value="Unassembled WGS sequence"/>
</dbReference>
<evidence type="ECO:0000313" key="2">
    <source>
        <dbReference type="Proteomes" id="UP000004440"/>
    </source>
</evidence>
<gene>
    <name evidence="1" type="ORF">MY1_1320</name>
</gene>
<organism evidence="1 2">
    <name type="scientific">Nitrosarchaeum koreense MY1</name>
    <dbReference type="NCBI Taxonomy" id="1001994"/>
    <lineage>
        <taxon>Archaea</taxon>
        <taxon>Nitrososphaerota</taxon>
        <taxon>Nitrososphaeria</taxon>
        <taxon>Nitrosopumilales</taxon>
        <taxon>Nitrosopumilaceae</taxon>
        <taxon>Nitrosarchaeum</taxon>
    </lineage>
</organism>
<dbReference type="EMBL" id="AFPU01000001">
    <property type="protein sequence ID" value="EGP94077.1"/>
    <property type="molecule type" value="Genomic_DNA"/>
</dbReference>
<name>F9CXW1_9ARCH</name>
<evidence type="ECO:0000313" key="1">
    <source>
        <dbReference type="EMBL" id="EGP94077.1"/>
    </source>
</evidence>
<sequence>MHCGNSCEDNDKFCSQNCRDSHIIEITVRINEATQNDKSHTKKISEDN</sequence>
<protein>
    <submittedName>
        <fullName evidence="1">Uncharacterized protein</fullName>
    </submittedName>
</protein>
<keyword evidence="2" id="KW-1185">Reference proteome</keyword>
<accession>F9CXW1</accession>